<evidence type="ECO:0000313" key="2">
    <source>
        <dbReference type="Proteomes" id="UP001060215"/>
    </source>
</evidence>
<comment type="caution">
    <text evidence="1">The sequence shown here is derived from an EMBL/GenBank/DDBJ whole genome shotgun (WGS) entry which is preliminary data.</text>
</comment>
<dbReference type="Proteomes" id="UP001060215">
    <property type="component" value="Chromosome 5"/>
</dbReference>
<organism evidence="1 2">
    <name type="scientific">Camellia lanceoleosa</name>
    <dbReference type="NCBI Taxonomy" id="1840588"/>
    <lineage>
        <taxon>Eukaryota</taxon>
        <taxon>Viridiplantae</taxon>
        <taxon>Streptophyta</taxon>
        <taxon>Embryophyta</taxon>
        <taxon>Tracheophyta</taxon>
        <taxon>Spermatophyta</taxon>
        <taxon>Magnoliopsida</taxon>
        <taxon>eudicotyledons</taxon>
        <taxon>Gunneridae</taxon>
        <taxon>Pentapetalae</taxon>
        <taxon>asterids</taxon>
        <taxon>Ericales</taxon>
        <taxon>Theaceae</taxon>
        <taxon>Camellia</taxon>
    </lineage>
</organism>
<keyword evidence="2" id="KW-1185">Reference proteome</keyword>
<evidence type="ECO:0000313" key="1">
    <source>
        <dbReference type="EMBL" id="KAI8011793.1"/>
    </source>
</evidence>
<dbReference type="EMBL" id="CM045762">
    <property type="protein sequence ID" value="KAI8011793.1"/>
    <property type="molecule type" value="Genomic_DNA"/>
</dbReference>
<reference evidence="1 2" key="1">
    <citation type="journal article" date="2022" name="Plant J.">
        <title>Chromosome-level genome of Camellia lanceoleosa provides a valuable resource for understanding genome evolution and self-incompatibility.</title>
        <authorList>
            <person name="Gong W."/>
            <person name="Xiao S."/>
            <person name="Wang L."/>
            <person name="Liao Z."/>
            <person name="Chang Y."/>
            <person name="Mo W."/>
            <person name="Hu G."/>
            <person name="Li W."/>
            <person name="Zhao G."/>
            <person name="Zhu H."/>
            <person name="Hu X."/>
            <person name="Ji K."/>
            <person name="Xiang X."/>
            <person name="Song Q."/>
            <person name="Yuan D."/>
            <person name="Jin S."/>
            <person name="Zhang L."/>
        </authorList>
    </citation>
    <scope>NUCLEOTIDE SEQUENCE [LARGE SCALE GENOMIC DNA]</scope>
    <source>
        <strain evidence="1">SQ_2022a</strain>
    </source>
</reference>
<accession>A0ACC0HDT9</accession>
<protein>
    <submittedName>
        <fullName evidence="1">Uncharacterized protein</fullName>
    </submittedName>
</protein>
<gene>
    <name evidence="1" type="ORF">LOK49_LG06G02878</name>
</gene>
<name>A0ACC0HDT9_9ERIC</name>
<proteinExistence type="predicted"/>
<sequence length="107" mass="11845">MPSPLITPDTNAHCGINQNSEDFVVSPDGFHSSRKNSMELDRQGPSVIFDAGIDIDFEVEVGGIFQRSDSVKSKSCLSNEHGHTDDLIKLASHFQRVKQQTNSMQLK</sequence>